<dbReference type="EMBL" id="CM035436">
    <property type="protein sequence ID" value="KAH7288026.1"/>
    <property type="molecule type" value="Genomic_DNA"/>
</dbReference>
<dbReference type="Proteomes" id="UP000825935">
    <property type="component" value="Chromosome 31"/>
</dbReference>
<organism evidence="3 4">
    <name type="scientific">Ceratopteris richardii</name>
    <name type="common">Triangle waterfern</name>
    <dbReference type="NCBI Taxonomy" id="49495"/>
    <lineage>
        <taxon>Eukaryota</taxon>
        <taxon>Viridiplantae</taxon>
        <taxon>Streptophyta</taxon>
        <taxon>Embryophyta</taxon>
        <taxon>Tracheophyta</taxon>
        <taxon>Polypodiopsida</taxon>
        <taxon>Polypodiidae</taxon>
        <taxon>Polypodiales</taxon>
        <taxon>Pteridineae</taxon>
        <taxon>Pteridaceae</taxon>
        <taxon>Parkerioideae</taxon>
        <taxon>Ceratopteris</taxon>
    </lineage>
</organism>
<dbReference type="AlphaFoldDB" id="A0A8T2QVM1"/>
<keyword evidence="4" id="KW-1185">Reference proteome</keyword>
<gene>
    <name evidence="3" type="ORF">KP509_31G008200</name>
</gene>
<evidence type="ECO:0000256" key="1">
    <source>
        <dbReference type="SAM" id="MobiDB-lite"/>
    </source>
</evidence>
<feature type="domain" description="Zinc-ribbon 15" evidence="2">
    <location>
        <begin position="54"/>
        <end position="161"/>
    </location>
</feature>
<sequence>MASEGAEGVGAERKLMNRRRETREIRVFGIDYIGGVKRREKEIIGGGEGKGAAQCTHCDEGGIADFVKYENVLEVAGVPLWRWVARHPALACRGCGHWQWTSHFEPTPTTHADDDDDDAAAPDGGSLPSAFAPTRHPEKSWNCWSCAILCTPTFKFCPSCGARQNFW</sequence>
<comment type="caution">
    <text evidence="3">The sequence shown here is derived from an EMBL/GenBank/DDBJ whole genome shotgun (WGS) entry which is preliminary data.</text>
</comment>
<dbReference type="PANTHER" id="PTHR36718:SF1">
    <property type="entry name" value="DOUBLE ZINC RIBBON PROTEIN MJ0416"/>
    <property type="match status" value="1"/>
</dbReference>
<dbReference type="InterPro" id="IPR053281">
    <property type="entry name" value="Double_zinc_ribbon"/>
</dbReference>
<feature type="region of interest" description="Disordered" evidence="1">
    <location>
        <begin position="106"/>
        <end position="137"/>
    </location>
</feature>
<reference evidence="3" key="1">
    <citation type="submission" date="2021-08" db="EMBL/GenBank/DDBJ databases">
        <title>WGS assembly of Ceratopteris richardii.</title>
        <authorList>
            <person name="Marchant D.B."/>
            <person name="Chen G."/>
            <person name="Jenkins J."/>
            <person name="Shu S."/>
            <person name="Leebens-Mack J."/>
            <person name="Grimwood J."/>
            <person name="Schmutz J."/>
            <person name="Soltis P."/>
            <person name="Soltis D."/>
            <person name="Chen Z.-H."/>
        </authorList>
    </citation>
    <scope>NUCLEOTIDE SEQUENCE</scope>
    <source>
        <strain evidence="3">Whitten #5841</strain>
        <tissue evidence="3">Leaf</tissue>
    </source>
</reference>
<accession>A0A8T2QVM1</accession>
<proteinExistence type="predicted"/>
<dbReference type="PANTHER" id="PTHR36718">
    <property type="entry name" value="OS05G0435400 PROTEIN"/>
    <property type="match status" value="1"/>
</dbReference>
<protein>
    <recommendedName>
        <fullName evidence="2">Zinc-ribbon 15 domain-containing protein</fullName>
    </recommendedName>
</protein>
<name>A0A8T2QVM1_CERRI</name>
<dbReference type="Pfam" id="PF17032">
    <property type="entry name" value="Zn_ribbon_15"/>
    <property type="match status" value="1"/>
</dbReference>
<evidence type="ECO:0000259" key="2">
    <source>
        <dbReference type="Pfam" id="PF17032"/>
    </source>
</evidence>
<dbReference type="InterPro" id="IPR031493">
    <property type="entry name" value="Zinc_ribbon_15"/>
</dbReference>
<evidence type="ECO:0000313" key="3">
    <source>
        <dbReference type="EMBL" id="KAH7288026.1"/>
    </source>
</evidence>
<evidence type="ECO:0000313" key="4">
    <source>
        <dbReference type="Proteomes" id="UP000825935"/>
    </source>
</evidence>